<organism evidence="2 3">
    <name type="scientific">Ceraceosorus bombacis</name>
    <dbReference type="NCBI Taxonomy" id="401625"/>
    <lineage>
        <taxon>Eukaryota</taxon>
        <taxon>Fungi</taxon>
        <taxon>Dikarya</taxon>
        <taxon>Basidiomycota</taxon>
        <taxon>Ustilaginomycotina</taxon>
        <taxon>Exobasidiomycetes</taxon>
        <taxon>Ceraceosorales</taxon>
        <taxon>Ceraceosoraceae</taxon>
        <taxon>Ceraceosorus</taxon>
    </lineage>
</organism>
<dbReference type="STRING" id="401625.A0A0P1BQ54"/>
<sequence length="328" mass="37018">MTSSATSSDTLRMLVLETDDPHPKTLSERGSFGQIFHDLFESAGASHSPHPLKIETSMHFVVDDADEGKYGRVPRYEEIGEDVGAILISGSMYDAHGDDEWILQLLQLLQHLWSRRPLIKFSGVCFGHQLLNRMLGCQVRQHAGQKWELSHTQMNLTPIGKKLFRTDEDTLALHQMHQDQVTDAPTPKTSNGLLEPDTRVHIWASSEHTKVQGIYIRDRLFTSQGHLGFDDTMVHRQIQLRKEAGSIDESDEMEVAQAREKAHLEQDGVVVAAAILRFFHGEDHDVDIDESDKMEVAQAREKAHLEHDGVVVAAAILRFFHGEDHDVE</sequence>
<dbReference type="Pfam" id="PF00117">
    <property type="entry name" value="GATase"/>
    <property type="match status" value="1"/>
</dbReference>
<dbReference type="GO" id="GO:0005634">
    <property type="term" value="C:nucleus"/>
    <property type="evidence" value="ECO:0007669"/>
    <property type="project" value="TreeGrafter"/>
</dbReference>
<dbReference type="Gene3D" id="3.40.50.880">
    <property type="match status" value="1"/>
</dbReference>
<keyword evidence="3" id="KW-1185">Reference proteome</keyword>
<dbReference type="PANTHER" id="PTHR42695:SF4">
    <property type="entry name" value="GLUTAMINE AMIDOTRANSFERASE DOMAIN-CONTAINING PROTEIN"/>
    <property type="match status" value="1"/>
</dbReference>
<dbReference type="InterPro" id="IPR044992">
    <property type="entry name" value="ChyE-like"/>
</dbReference>
<protein>
    <submittedName>
        <fullName evidence="2">Predicted glutamine synthetase</fullName>
    </submittedName>
</protein>
<dbReference type="OrthoDB" id="92161at2759"/>
<dbReference type="Proteomes" id="UP000054845">
    <property type="component" value="Unassembled WGS sequence"/>
</dbReference>
<evidence type="ECO:0000259" key="1">
    <source>
        <dbReference type="Pfam" id="PF00117"/>
    </source>
</evidence>
<evidence type="ECO:0000313" key="3">
    <source>
        <dbReference type="Proteomes" id="UP000054845"/>
    </source>
</evidence>
<feature type="domain" description="Glutamine amidotransferase" evidence="1">
    <location>
        <begin position="83"/>
        <end position="226"/>
    </location>
</feature>
<proteinExistence type="predicted"/>
<accession>A0A0P1BQ54</accession>
<dbReference type="InterPro" id="IPR029062">
    <property type="entry name" value="Class_I_gatase-like"/>
</dbReference>
<dbReference type="AlphaFoldDB" id="A0A0P1BQ54"/>
<reference evidence="2 3" key="1">
    <citation type="submission" date="2014-09" db="EMBL/GenBank/DDBJ databases">
        <authorList>
            <person name="Magalhaes I.L.F."/>
            <person name="Oliveira U."/>
            <person name="Santos F.R."/>
            <person name="Vidigal T.H.D.A."/>
            <person name="Brescovit A.D."/>
            <person name="Santos A.J."/>
        </authorList>
    </citation>
    <scope>NUCLEOTIDE SEQUENCE [LARGE SCALE GENOMIC DNA]</scope>
</reference>
<name>A0A0P1BQ54_9BASI</name>
<dbReference type="InterPro" id="IPR017926">
    <property type="entry name" value="GATASE"/>
</dbReference>
<evidence type="ECO:0000313" key="2">
    <source>
        <dbReference type="EMBL" id="CEH18464.1"/>
    </source>
</evidence>
<dbReference type="EMBL" id="CCYA01000270">
    <property type="protein sequence ID" value="CEH18464.1"/>
    <property type="molecule type" value="Genomic_DNA"/>
</dbReference>
<dbReference type="PANTHER" id="PTHR42695">
    <property type="entry name" value="GLUTAMINE AMIDOTRANSFERASE YLR126C-RELATED"/>
    <property type="match status" value="1"/>
</dbReference>
<dbReference type="GO" id="GO:0005829">
    <property type="term" value="C:cytosol"/>
    <property type="evidence" value="ECO:0007669"/>
    <property type="project" value="TreeGrafter"/>
</dbReference>
<dbReference type="SUPFAM" id="SSF52317">
    <property type="entry name" value="Class I glutamine amidotransferase-like"/>
    <property type="match status" value="1"/>
</dbReference>